<dbReference type="EMBL" id="HBUF01132251">
    <property type="protein sequence ID" value="CAG6644437.1"/>
    <property type="molecule type" value="Transcribed_RNA"/>
</dbReference>
<keyword evidence="1" id="KW-0472">Membrane</keyword>
<reference evidence="2" key="1">
    <citation type="submission" date="2021-05" db="EMBL/GenBank/DDBJ databases">
        <authorList>
            <person name="Alioto T."/>
            <person name="Alioto T."/>
            <person name="Gomez Garrido J."/>
        </authorList>
    </citation>
    <scope>NUCLEOTIDE SEQUENCE</scope>
</reference>
<sequence>MKTKPCAAHARVKRKDSSTVEEDIVYRTSGGAMESWDVETARMNRVVDTLVLRMSSNVLKDGVFHFHSVVTEPPTVFEAKTKKRVIVPSPSSNVSPAVVLITRMYVMVAVTVLITVMSGHALIWLRMEFISGAVTNGYLCATKTPHGQTPILMSSVKSWASPSHKNHPDMETLPIIWRNCPKKSPDSLICIIDLISI</sequence>
<proteinExistence type="predicted"/>
<keyword evidence="1" id="KW-1133">Transmembrane helix</keyword>
<dbReference type="EMBL" id="HBUF01132255">
    <property type="protein sequence ID" value="CAG6644457.1"/>
    <property type="molecule type" value="Transcribed_RNA"/>
</dbReference>
<protein>
    <submittedName>
        <fullName evidence="2">Uncharacterized protein</fullName>
    </submittedName>
</protein>
<accession>A0A8D8R791</accession>
<evidence type="ECO:0000256" key="1">
    <source>
        <dbReference type="SAM" id="Phobius"/>
    </source>
</evidence>
<organism evidence="2">
    <name type="scientific">Cacopsylla melanoneura</name>
    <dbReference type="NCBI Taxonomy" id="428564"/>
    <lineage>
        <taxon>Eukaryota</taxon>
        <taxon>Metazoa</taxon>
        <taxon>Ecdysozoa</taxon>
        <taxon>Arthropoda</taxon>
        <taxon>Hexapoda</taxon>
        <taxon>Insecta</taxon>
        <taxon>Pterygota</taxon>
        <taxon>Neoptera</taxon>
        <taxon>Paraneoptera</taxon>
        <taxon>Hemiptera</taxon>
        <taxon>Sternorrhyncha</taxon>
        <taxon>Psylloidea</taxon>
        <taxon>Psyllidae</taxon>
        <taxon>Psyllinae</taxon>
        <taxon>Cacopsylla</taxon>
    </lineage>
</organism>
<dbReference type="AlphaFoldDB" id="A0A8D8R791"/>
<name>A0A8D8R791_9HEMI</name>
<evidence type="ECO:0000313" key="2">
    <source>
        <dbReference type="EMBL" id="CAG6644437.1"/>
    </source>
</evidence>
<feature type="transmembrane region" description="Helical" evidence="1">
    <location>
        <begin position="104"/>
        <end position="125"/>
    </location>
</feature>
<keyword evidence="1" id="KW-0812">Transmembrane</keyword>